<dbReference type="SUPFAM" id="SSF46785">
    <property type="entry name" value="Winged helix' DNA-binding domain"/>
    <property type="match status" value="1"/>
</dbReference>
<dbReference type="InterPro" id="IPR039422">
    <property type="entry name" value="MarR/SlyA-like"/>
</dbReference>
<dbReference type="InterPro" id="IPR036388">
    <property type="entry name" value="WH-like_DNA-bd_sf"/>
</dbReference>
<accession>A0AAW8W342</accession>
<name>A0AAW8W342_9LACO</name>
<proteinExistence type="predicted"/>
<dbReference type="SMART" id="SM00347">
    <property type="entry name" value="HTH_MARR"/>
    <property type="match status" value="1"/>
</dbReference>
<dbReference type="Proteomes" id="UP001254075">
    <property type="component" value="Unassembled WGS sequence"/>
</dbReference>
<dbReference type="PANTHER" id="PTHR33164">
    <property type="entry name" value="TRANSCRIPTIONAL REGULATOR, MARR FAMILY"/>
    <property type="match status" value="1"/>
</dbReference>
<evidence type="ECO:0000259" key="1">
    <source>
        <dbReference type="PROSITE" id="PS50995"/>
    </source>
</evidence>
<dbReference type="EMBL" id="JAVLAM010000001">
    <property type="protein sequence ID" value="MDT7012950.1"/>
    <property type="molecule type" value="Genomic_DNA"/>
</dbReference>
<reference evidence="2" key="1">
    <citation type="submission" date="2023-08" db="EMBL/GenBank/DDBJ databases">
        <authorList>
            <person name="Page C.A."/>
            <person name="Perez-Diaz I.M."/>
        </authorList>
    </citation>
    <scope>NUCLEOTIDE SEQUENCE</scope>
    <source>
        <strain evidence="2">3.8.38</strain>
    </source>
</reference>
<dbReference type="RefSeq" id="WP_313844268.1">
    <property type="nucleotide sequence ID" value="NZ_JAVLAM010000001.1"/>
</dbReference>
<dbReference type="GO" id="GO:0003700">
    <property type="term" value="F:DNA-binding transcription factor activity"/>
    <property type="evidence" value="ECO:0007669"/>
    <property type="project" value="InterPro"/>
</dbReference>
<sequence length="132" mass="14650">MAVQDYLNKVMAIYGFVTQCYNQPLADLSLNLPQCQVIGYVATERLSVAQVAQKLGFSATRTSNLVVNLCQRGYLDQHLAPDDRRRRYLALTARGQAQLQVIRQQLPATLHRALTQLAATADTPTSEKLSDS</sequence>
<organism evidence="2 3">
    <name type="scientific">Levilactobacillus namurensis</name>
    <dbReference type="NCBI Taxonomy" id="380393"/>
    <lineage>
        <taxon>Bacteria</taxon>
        <taxon>Bacillati</taxon>
        <taxon>Bacillota</taxon>
        <taxon>Bacilli</taxon>
        <taxon>Lactobacillales</taxon>
        <taxon>Lactobacillaceae</taxon>
        <taxon>Levilactobacillus</taxon>
    </lineage>
</organism>
<evidence type="ECO:0000313" key="3">
    <source>
        <dbReference type="Proteomes" id="UP001254075"/>
    </source>
</evidence>
<dbReference type="GO" id="GO:0006950">
    <property type="term" value="P:response to stress"/>
    <property type="evidence" value="ECO:0007669"/>
    <property type="project" value="TreeGrafter"/>
</dbReference>
<dbReference type="PANTHER" id="PTHR33164:SF43">
    <property type="entry name" value="HTH-TYPE TRANSCRIPTIONAL REPRESSOR YETL"/>
    <property type="match status" value="1"/>
</dbReference>
<dbReference type="AlphaFoldDB" id="A0AAW8W342"/>
<gene>
    <name evidence="2" type="ORF">RI532_00715</name>
</gene>
<dbReference type="InterPro" id="IPR036390">
    <property type="entry name" value="WH_DNA-bd_sf"/>
</dbReference>
<dbReference type="InterPro" id="IPR000835">
    <property type="entry name" value="HTH_MarR-typ"/>
</dbReference>
<dbReference type="Pfam" id="PF12802">
    <property type="entry name" value="MarR_2"/>
    <property type="match status" value="1"/>
</dbReference>
<feature type="domain" description="HTH marR-type" evidence="1">
    <location>
        <begin position="1"/>
        <end position="132"/>
    </location>
</feature>
<protein>
    <submittedName>
        <fullName evidence="2">MarR family winged helix-turn-helix transcriptional regulator</fullName>
    </submittedName>
</protein>
<dbReference type="Gene3D" id="1.10.10.10">
    <property type="entry name" value="Winged helix-like DNA-binding domain superfamily/Winged helix DNA-binding domain"/>
    <property type="match status" value="1"/>
</dbReference>
<dbReference type="PROSITE" id="PS50995">
    <property type="entry name" value="HTH_MARR_2"/>
    <property type="match status" value="1"/>
</dbReference>
<comment type="caution">
    <text evidence="2">The sequence shown here is derived from an EMBL/GenBank/DDBJ whole genome shotgun (WGS) entry which is preliminary data.</text>
</comment>
<evidence type="ECO:0000313" key="2">
    <source>
        <dbReference type="EMBL" id="MDT7012950.1"/>
    </source>
</evidence>